<dbReference type="InterPro" id="IPR029411">
    <property type="entry name" value="RG-lyase_III"/>
</dbReference>
<dbReference type="SUPFAM" id="SSF50129">
    <property type="entry name" value="GroES-like"/>
    <property type="match status" value="1"/>
</dbReference>
<comment type="caution">
    <text evidence="5">The sequence shown here is derived from an EMBL/GenBank/DDBJ whole genome shotgun (WGS) entry which is preliminary data.</text>
</comment>
<keyword evidence="2" id="KW-0560">Oxidoreductase</keyword>
<sequence length="529" mass="54740">MHTRAVTVAAGDVTTVHTITINGDPAADTAIWRIGDWNGTPVGFKNASLVTYAHPSDSRAAAWTADTYVIGRSTPSAWSAYQFKEIVQGLLTSFTLAAAQAAADRTPRIGITTAKAGGRPQVTVNDTWTSAIPAAAAEPSTRSLAVGSYRGNNHTCEYVIPGAQLLSRHQHPPHRRHQRVGGRRGPPQSQLRFRRPGPALRAGPTGARCAVAPARPQDARNVPGPEGEDVVLHLTIEILGLHGGAGMIGVCSGAAVELRGCHVRAYGFKTNGGPEVEEVQVPTPAPGPGQVLIEVAYAGVNFAEVQHRRGEFGEPDGPGGYDVPGLEVSGTVAALGSGARGPAVGEQVAAYLPAFGGYAEFVVADTDFVRPVSGLPLAHAAGVPCVYPTAYGVLADAGRLRDGETVLIHGTAGGVGSAAARTARALGAARVFGTVGSPEKAQLAAALGYDALFARDDFLDAVREATGSRGVDLVLDPVGRRAGAAGESATPGPLRSGRRLRGPRASRGLDGGRVGSVEEQPEHRRVQHR</sequence>
<dbReference type="SUPFAM" id="SSF51735">
    <property type="entry name" value="NAD(P)-binding Rossmann-fold domains"/>
    <property type="match status" value="1"/>
</dbReference>
<dbReference type="InterPro" id="IPR020843">
    <property type="entry name" value="ER"/>
</dbReference>
<dbReference type="InterPro" id="IPR011032">
    <property type="entry name" value="GroES-like_sf"/>
</dbReference>
<reference evidence="5" key="2">
    <citation type="submission" date="2020-09" db="EMBL/GenBank/DDBJ databases">
        <authorList>
            <person name="Sun Q."/>
            <person name="Zhou Y."/>
        </authorList>
    </citation>
    <scope>NUCLEOTIDE SEQUENCE</scope>
    <source>
        <strain evidence="5">CGMCC 4.7201</strain>
    </source>
</reference>
<dbReference type="RefSeq" id="WP_229698940.1">
    <property type="nucleotide sequence ID" value="NZ_BMMS01000042.1"/>
</dbReference>
<dbReference type="InterPro" id="IPR008979">
    <property type="entry name" value="Galactose-bd-like_sf"/>
</dbReference>
<evidence type="ECO:0000256" key="3">
    <source>
        <dbReference type="SAM" id="MobiDB-lite"/>
    </source>
</evidence>
<dbReference type="Gene3D" id="2.60.120.260">
    <property type="entry name" value="Galactose-binding domain-like"/>
    <property type="match status" value="1"/>
</dbReference>
<dbReference type="CDD" id="cd10317">
    <property type="entry name" value="RGL4_C"/>
    <property type="match status" value="1"/>
</dbReference>
<dbReference type="EMBL" id="BMMS01000042">
    <property type="protein sequence ID" value="GGO99020.1"/>
    <property type="molecule type" value="Genomic_DNA"/>
</dbReference>
<dbReference type="AlphaFoldDB" id="A0A918E2D3"/>
<proteinExistence type="predicted"/>
<dbReference type="Gene3D" id="3.40.50.720">
    <property type="entry name" value="NAD(P)-binding Rossmann-like Domain"/>
    <property type="match status" value="1"/>
</dbReference>
<feature type="compositionally biased region" description="Basic and acidic residues" evidence="3">
    <location>
        <begin position="520"/>
        <end position="529"/>
    </location>
</feature>
<protein>
    <recommendedName>
        <fullName evidence="4">Enoyl reductase (ER) domain-containing protein</fullName>
    </recommendedName>
</protein>
<dbReference type="Proteomes" id="UP000641932">
    <property type="component" value="Unassembled WGS sequence"/>
</dbReference>
<name>A0A918E2D3_9ACTN</name>
<dbReference type="SUPFAM" id="SSF49785">
    <property type="entry name" value="Galactose-binding domain-like"/>
    <property type="match status" value="1"/>
</dbReference>
<dbReference type="Pfam" id="PF08240">
    <property type="entry name" value="ADH_N"/>
    <property type="match status" value="1"/>
</dbReference>
<organism evidence="5 6">
    <name type="scientific">Wenjunlia tyrosinilytica</name>
    <dbReference type="NCBI Taxonomy" id="1544741"/>
    <lineage>
        <taxon>Bacteria</taxon>
        <taxon>Bacillati</taxon>
        <taxon>Actinomycetota</taxon>
        <taxon>Actinomycetes</taxon>
        <taxon>Kitasatosporales</taxon>
        <taxon>Streptomycetaceae</taxon>
        <taxon>Wenjunlia</taxon>
    </lineage>
</organism>
<dbReference type="Pfam" id="PF14683">
    <property type="entry name" value="CBM-like"/>
    <property type="match status" value="1"/>
</dbReference>
<evidence type="ECO:0000313" key="6">
    <source>
        <dbReference type="Proteomes" id="UP000641932"/>
    </source>
</evidence>
<dbReference type="Pfam" id="PF00107">
    <property type="entry name" value="ADH_zinc_N"/>
    <property type="match status" value="1"/>
</dbReference>
<dbReference type="GO" id="GO:0070402">
    <property type="term" value="F:NADPH binding"/>
    <property type="evidence" value="ECO:0007669"/>
    <property type="project" value="TreeGrafter"/>
</dbReference>
<evidence type="ECO:0000313" key="5">
    <source>
        <dbReference type="EMBL" id="GGO99020.1"/>
    </source>
</evidence>
<accession>A0A918E2D3</accession>
<feature type="region of interest" description="Disordered" evidence="3">
    <location>
        <begin position="168"/>
        <end position="206"/>
    </location>
</feature>
<keyword evidence="6" id="KW-1185">Reference proteome</keyword>
<dbReference type="PANTHER" id="PTHR48106">
    <property type="entry name" value="QUINONE OXIDOREDUCTASE PIG3-RELATED"/>
    <property type="match status" value="1"/>
</dbReference>
<dbReference type="InterPro" id="IPR036291">
    <property type="entry name" value="NAD(P)-bd_dom_sf"/>
</dbReference>
<dbReference type="InterPro" id="IPR013154">
    <property type="entry name" value="ADH-like_N"/>
</dbReference>
<dbReference type="SMART" id="SM00829">
    <property type="entry name" value="PKS_ER"/>
    <property type="match status" value="1"/>
</dbReference>
<dbReference type="PANTHER" id="PTHR48106:SF8">
    <property type="entry name" value="OS02G0805600 PROTEIN"/>
    <property type="match status" value="1"/>
</dbReference>
<evidence type="ECO:0000256" key="2">
    <source>
        <dbReference type="ARBA" id="ARBA00023002"/>
    </source>
</evidence>
<feature type="compositionally biased region" description="Basic residues" evidence="3">
    <location>
        <begin position="168"/>
        <end position="182"/>
    </location>
</feature>
<keyword evidence="1" id="KW-0521">NADP</keyword>
<reference evidence="5" key="1">
    <citation type="journal article" date="2014" name="Int. J. Syst. Evol. Microbiol.">
        <title>Complete genome sequence of Corynebacterium casei LMG S-19264T (=DSM 44701T), isolated from a smear-ripened cheese.</title>
        <authorList>
            <consortium name="US DOE Joint Genome Institute (JGI-PGF)"/>
            <person name="Walter F."/>
            <person name="Albersmeier A."/>
            <person name="Kalinowski J."/>
            <person name="Ruckert C."/>
        </authorList>
    </citation>
    <scope>NUCLEOTIDE SEQUENCE</scope>
    <source>
        <strain evidence="5">CGMCC 4.7201</strain>
    </source>
</reference>
<evidence type="ECO:0000259" key="4">
    <source>
        <dbReference type="SMART" id="SM00829"/>
    </source>
</evidence>
<dbReference type="GO" id="GO:0016651">
    <property type="term" value="F:oxidoreductase activity, acting on NAD(P)H"/>
    <property type="evidence" value="ECO:0007669"/>
    <property type="project" value="TreeGrafter"/>
</dbReference>
<dbReference type="InterPro" id="IPR013149">
    <property type="entry name" value="ADH-like_C"/>
</dbReference>
<feature type="region of interest" description="Disordered" evidence="3">
    <location>
        <begin position="482"/>
        <end position="529"/>
    </location>
</feature>
<feature type="domain" description="Enoyl reductase (ER)" evidence="4">
    <location>
        <begin position="269"/>
        <end position="529"/>
    </location>
</feature>
<evidence type="ECO:0000256" key="1">
    <source>
        <dbReference type="ARBA" id="ARBA00022857"/>
    </source>
</evidence>
<gene>
    <name evidence="5" type="ORF">GCM10012280_64520</name>
</gene>
<dbReference type="Gene3D" id="3.90.180.10">
    <property type="entry name" value="Medium-chain alcohol dehydrogenases, catalytic domain"/>
    <property type="match status" value="1"/>
</dbReference>